<evidence type="ECO:0000256" key="1">
    <source>
        <dbReference type="ARBA" id="ARBA00023224"/>
    </source>
</evidence>
<gene>
    <name evidence="7" type="ORF">P6N53_00570</name>
</gene>
<reference evidence="7" key="2">
    <citation type="submission" date="2023-03" db="EMBL/GenBank/DDBJ databases">
        <authorList>
            <person name="Zhang Z."/>
        </authorList>
    </citation>
    <scope>NUCLEOTIDE SEQUENCE</scope>
    <source>
        <strain evidence="7">DSA</strain>
    </source>
</reference>
<evidence type="ECO:0000256" key="3">
    <source>
        <dbReference type="PROSITE-ProRule" id="PRU00284"/>
    </source>
</evidence>
<feature type="transmembrane region" description="Helical" evidence="4">
    <location>
        <begin position="195"/>
        <end position="214"/>
    </location>
</feature>
<dbReference type="Pfam" id="PF00672">
    <property type="entry name" value="HAMP"/>
    <property type="match status" value="1"/>
</dbReference>
<protein>
    <submittedName>
        <fullName evidence="7">Methyl-accepting chemotaxis protein</fullName>
    </submittedName>
</protein>
<evidence type="ECO:0000256" key="4">
    <source>
        <dbReference type="SAM" id="Phobius"/>
    </source>
</evidence>
<dbReference type="SUPFAM" id="SSF58104">
    <property type="entry name" value="Methyl-accepting chemotaxis protein (MCP) signaling domain"/>
    <property type="match status" value="1"/>
</dbReference>
<dbReference type="Proteomes" id="UP001172911">
    <property type="component" value="Unassembled WGS sequence"/>
</dbReference>
<evidence type="ECO:0000313" key="8">
    <source>
        <dbReference type="Proteomes" id="UP001172911"/>
    </source>
</evidence>
<dbReference type="GO" id="GO:0007165">
    <property type="term" value="P:signal transduction"/>
    <property type="evidence" value="ECO:0007669"/>
    <property type="project" value="UniProtKB-KW"/>
</dbReference>
<feature type="domain" description="Methyl-accepting transducer" evidence="5">
    <location>
        <begin position="266"/>
        <end position="516"/>
    </location>
</feature>
<dbReference type="Gene3D" id="6.10.340.10">
    <property type="match status" value="1"/>
</dbReference>
<evidence type="ECO:0000259" key="6">
    <source>
        <dbReference type="PROSITE" id="PS50885"/>
    </source>
</evidence>
<keyword evidence="1 3" id="KW-0807">Transducer</keyword>
<dbReference type="Gene3D" id="1.10.287.950">
    <property type="entry name" value="Methyl-accepting chemotaxis protein"/>
    <property type="match status" value="1"/>
</dbReference>
<keyword evidence="4" id="KW-0812">Transmembrane</keyword>
<dbReference type="PROSITE" id="PS50885">
    <property type="entry name" value="HAMP"/>
    <property type="match status" value="1"/>
</dbReference>
<dbReference type="SMART" id="SM00283">
    <property type="entry name" value="MA"/>
    <property type="match status" value="1"/>
</dbReference>
<dbReference type="RefSeq" id="WP_304540311.1">
    <property type="nucleotide sequence ID" value="NZ_JARPTC010000001.1"/>
</dbReference>
<keyword evidence="4" id="KW-0472">Membrane</keyword>
<sequence>MLKNLKIRAKLLLSFAIIVSLVVFLGAVGYKGISDISNNFDEVSTITLPGVQALTMLKESQIAMFSTEFAMLNPRMTEAERQEQRERCSAAEEMGKEARAIYENLPKTDEELRLWNEFIPKFEKWYSDHEEFHRLNKLEKNDQVWEELSNHTLNIEIISFTESNNLLGELVKTKDNLVASKNKQADEIVAASKNLFLIVIGVCILLAMGLGYWLNRLITLPINQLVVSAKNASSGDLTAEVKASSKDEIGTLSESFKQMISNTRELVKNIGNKAISVSDTAEQLNASAQQTSVGASENASSINQIAVTIDNITHITQDASTQTELASDLADKGQNDIALVNNQMQEIASAVNEVSIALGALSTATGKINQFVEIITQIAEQTNLLALNAAIEAARAGESGRGFAVVAEEVRKLAEQSALSSTEIKQLIQDVDAQSSNALQAMNLGNQKVAQGSNIVTDVGIRFEEIINIVRELNGKVQNIAASVQEVNAGIENVAASTEEQTASMQEISASVSTLSEMSTELEKLVGKFKV</sequence>
<dbReference type="InterPro" id="IPR024478">
    <property type="entry name" value="HlyB_4HB_MCP"/>
</dbReference>
<dbReference type="CDD" id="cd06225">
    <property type="entry name" value="HAMP"/>
    <property type="match status" value="1"/>
</dbReference>
<comment type="caution">
    <text evidence="7">The sequence shown here is derived from an EMBL/GenBank/DDBJ whole genome shotgun (WGS) entry which is preliminary data.</text>
</comment>
<dbReference type="Pfam" id="PF00015">
    <property type="entry name" value="MCPsignal"/>
    <property type="match status" value="1"/>
</dbReference>
<dbReference type="InterPro" id="IPR003660">
    <property type="entry name" value="HAMP_dom"/>
</dbReference>
<dbReference type="PANTHER" id="PTHR32089:SF112">
    <property type="entry name" value="LYSOZYME-LIKE PROTEIN-RELATED"/>
    <property type="match status" value="1"/>
</dbReference>
<evidence type="ECO:0000313" key="7">
    <source>
        <dbReference type="EMBL" id="MDO7785725.1"/>
    </source>
</evidence>
<organism evidence="7 8">
    <name type="scientific">Desulforamulus aquiferis</name>
    <dbReference type="NCBI Taxonomy" id="1397668"/>
    <lineage>
        <taxon>Bacteria</taxon>
        <taxon>Bacillati</taxon>
        <taxon>Bacillota</taxon>
        <taxon>Clostridia</taxon>
        <taxon>Eubacteriales</taxon>
        <taxon>Peptococcaceae</taxon>
        <taxon>Desulforamulus</taxon>
    </lineage>
</organism>
<keyword evidence="4" id="KW-1133">Transmembrane helix</keyword>
<reference evidence="7" key="1">
    <citation type="journal article" date="2023" name="J. Hazard. Mater.">
        <title>Anaerobic biodegradation of pyrene and benzo[a]pyrene by a new sulfate-reducing Desulforamulus aquiferis strain DSA.</title>
        <authorList>
            <person name="Zhang Z."/>
            <person name="Sun J."/>
            <person name="Gong X."/>
            <person name="Wang C."/>
            <person name="Wang H."/>
        </authorList>
    </citation>
    <scope>NUCLEOTIDE SEQUENCE</scope>
    <source>
        <strain evidence="7">DSA</strain>
    </source>
</reference>
<proteinExistence type="inferred from homology"/>
<feature type="domain" description="HAMP" evidence="6">
    <location>
        <begin position="216"/>
        <end position="268"/>
    </location>
</feature>
<dbReference type="SMART" id="SM00304">
    <property type="entry name" value="HAMP"/>
    <property type="match status" value="1"/>
</dbReference>
<comment type="similarity">
    <text evidence="2">Belongs to the methyl-accepting chemotaxis (MCP) protein family.</text>
</comment>
<accession>A0AAW7Z8E3</accession>
<keyword evidence="8" id="KW-1185">Reference proteome</keyword>
<dbReference type="GO" id="GO:0006935">
    <property type="term" value="P:chemotaxis"/>
    <property type="evidence" value="ECO:0007669"/>
    <property type="project" value="InterPro"/>
</dbReference>
<name>A0AAW7Z8E3_9FIRM</name>
<evidence type="ECO:0000259" key="5">
    <source>
        <dbReference type="PROSITE" id="PS50111"/>
    </source>
</evidence>
<dbReference type="PROSITE" id="PS50111">
    <property type="entry name" value="CHEMOTAXIS_TRANSDUC_2"/>
    <property type="match status" value="1"/>
</dbReference>
<dbReference type="CDD" id="cd11386">
    <property type="entry name" value="MCP_signal"/>
    <property type="match status" value="1"/>
</dbReference>
<feature type="transmembrane region" description="Helical" evidence="4">
    <location>
        <begin position="12"/>
        <end position="30"/>
    </location>
</feature>
<dbReference type="EMBL" id="JARPTC010000001">
    <property type="protein sequence ID" value="MDO7785725.1"/>
    <property type="molecule type" value="Genomic_DNA"/>
</dbReference>
<dbReference type="GO" id="GO:0004888">
    <property type="term" value="F:transmembrane signaling receptor activity"/>
    <property type="evidence" value="ECO:0007669"/>
    <property type="project" value="InterPro"/>
</dbReference>
<dbReference type="InterPro" id="IPR004090">
    <property type="entry name" value="Chemotax_Me-accpt_rcpt"/>
</dbReference>
<dbReference type="InterPro" id="IPR004089">
    <property type="entry name" value="MCPsignal_dom"/>
</dbReference>
<dbReference type="AlphaFoldDB" id="A0AAW7Z8E3"/>
<dbReference type="Pfam" id="PF12729">
    <property type="entry name" value="4HB_MCP_1"/>
    <property type="match status" value="1"/>
</dbReference>
<dbReference type="GO" id="GO:0016020">
    <property type="term" value="C:membrane"/>
    <property type="evidence" value="ECO:0007669"/>
    <property type="project" value="InterPro"/>
</dbReference>
<dbReference type="PRINTS" id="PR00260">
    <property type="entry name" value="CHEMTRNSDUCR"/>
</dbReference>
<dbReference type="PANTHER" id="PTHR32089">
    <property type="entry name" value="METHYL-ACCEPTING CHEMOTAXIS PROTEIN MCPB"/>
    <property type="match status" value="1"/>
</dbReference>
<evidence type="ECO:0000256" key="2">
    <source>
        <dbReference type="ARBA" id="ARBA00029447"/>
    </source>
</evidence>